<evidence type="ECO:0000259" key="13">
    <source>
        <dbReference type="Pfam" id="PF01467"/>
    </source>
</evidence>
<evidence type="ECO:0000256" key="6">
    <source>
        <dbReference type="ARBA" id="ARBA00022695"/>
    </source>
</evidence>
<dbReference type="InterPro" id="IPR005248">
    <property type="entry name" value="NadD/NMNAT"/>
</dbReference>
<dbReference type="GO" id="GO:0004515">
    <property type="term" value="F:nicotinate-nucleotide adenylyltransferase activity"/>
    <property type="evidence" value="ECO:0007669"/>
    <property type="project" value="UniProtKB-EC"/>
</dbReference>
<feature type="domain" description="Cytidyltransferase-like" evidence="13">
    <location>
        <begin position="34"/>
        <end position="167"/>
    </location>
</feature>
<evidence type="ECO:0000256" key="7">
    <source>
        <dbReference type="ARBA" id="ARBA00022741"/>
    </source>
</evidence>
<dbReference type="InterPro" id="IPR014729">
    <property type="entry name" value="Rossmann-like_a/b/a_fold"/>
</dbReference>
<comment type="caution">
    <text evidence="14">The sequence shown here is derived from an EMBL/GenBank/DDBJ whole genome shotgun (WGS) entry which is preliminary data.</text>
</comment>
<feature type="compositionally biased region" description="Low complexity" evidence="12">
    <location>
        <begin position="13"/>
        <end position="22"/>
    </location>
</feature>
<keyword evidence="7 11" id="KW-0547">Nucleotide-binding</keyword>
<dbReference type="Proteomes" id="UP001215503">
    <property type="component" value="Unassembled WGS sequence"/>
</dbReference>
<dbReference type="SUPFAM" id="SSF52374">
    <property type="entry name" value="Nucleotidylyl transferase"/>
    <property type="match status" value="1"/>
</dbReference>
<evidence type="ECO:0000256" key="11">
    <source>
        <dbReference type="HAMAP-Rule" id="MF_00244"/>
    </source>
</evidence>
<keyword evidence="9 11" id="KW-0520">NAD</keyword>
<feature type="region of interest" description="Disordered" evidence="12">
    <location>
        <begin position="1"/>
        <end position="22"/>
    </location>
</feature>
<dbReference type="PANTHER" id="PTHR39321:SF3">
    <property type="entry name" value="PHOSPHOPANTETHEINE ADENYLYLTRANSFERASE"/>
    <property type="match status" value="1"/>
</dbReference>
<dbReference type="InterPro" id="IPR004821">
    <property type="entry name" value="Cyt_trans-like"/>
</dbReference>
<proteinExistence type="inferred from homology"/>
<keyword evidence="15" id="KW-1185">Reference proteome</keyword>
<evidence type="ECO:0000313" key="15">
    <source>
        <dbReference type="Proteomes" id="UP001215503"/>
    </source>
</evidence>
<dbReference type="HAMAP" id="MF_00244">
    <property type="entry name" value="NaMN_adenylyltr"/>
    <property type="match status" value="1"/>
</dbReference>
<dbReference type="RefSeq" id="WP_275820847.1">
    <property type="nucleotide sequence ID" value="NZ_JARHUD010000003.1"/>
</dbReference>
<dbReference type="NCBIfam" id="TIGR00482">
    <property type="entry name" value="nicotinate (nicotinamide) nucleotide adenylyltransferase"/>
    <property type="match status" value="1"/>
</dbReference>
<keyword evidence="8 11" id="KW-0067">ATP-binding</keyword>
<evidence type="ECO:0000256" key="4">
    <source>
        <dbReference type="ARBA" id="ARBA00022642"/>
    </source>
</evidence>
<dbReference type="EC" id="2.7.7.18" evidence="11"/>
<evidence type="ECO:0000256" key="1">
    <source>
        <dbReference type="ARBA" id="ARBA00002324"/>
    </source>
</evidence>
<name>A0ABT5YKS0_9PROT</name>
<comment type="catalytic activity">
    <reaction evidence="10 11">
        <text>nicotinate beta-D-ribonucleotide + ATP + H(+) = deamido-NAD(+) + diphosphate</text>
        <dbReference type="Rhea" id="RHEA:22860"/>
        <dbReference type="ChEBI" id="CHEBI:15378"/>
        <dbReference type="ChEBI" id="CHEBI:30616"/>
        <dbReference type="ChEBI" id="CHEBI:33019"/>
        <dbReference type="ChEBI" id="CHEBI:57502"/>
        <dbReference type="ChEBI" id="CHEBI:58437"/>
        <dbReference type="EC" id="2.7.7.18"/>
    </reaction>
</comment>
<sequence>MTRTSHRLPPRPTRAALGRALGGRLPPRGARIGLFGGSFNPAHEGHSHVAREALRRLGLDEVWLLVSPQNPLKERDGMAPLAKRLASARHQARHPRIRATALESLLGTQVTADTLDQLQRCFPGVHFVWIMGADNLGQIHRWGRWSEIFHRVGVAVFDRPSYSLGASSAKAAQRFAGQRLRSARGRLLARRKPPVWSFLRIKLVAQSATALRARARSGEPAGKAGTGARNGRAPDHQGD</sequence>
<evidence type="ECO:0000256" key="3">
    <source>
        <dbReference type="ARBA" id="ARBA00009014"/>
    </source>
</evidence>
<evidence type="ECO:0000256" key="2">
    <source>
        <dbReference type="ARBA" id="ARBA00005019"/>
    </source>
</evidence>
<evidence type="ECO:0000256" key="8">
    <source>
        <dbReference type="ARBA" id="ARBA00022840"/>
    </source>
</evidence>
<evidence type="ECO:0000256" key="10">
    <source>
        <dbReference type="ARBA" id="ARBA00048721"/>
    </source>
</evidence>
<reference evidence="14 15" key="1">
    <citation type="submission" date="2023-03" db="EMBL/GenBank/DDBJ databases">
        <title>Fodinicurvata sp. CAU 1616 isolated from sea sendiment.</title>
        <authorList>
            <person name="Kim W."/>
        </authorList>
    </citation>
    <scope>NUCLEOTIDE SEQUENCE [LARGE SCALE GENOMIC DNA]</scope>
    <source>
        <strain evidence="14 15">CAU 1616</strain>
    </source>
</reference>
<comment type="pathway">
    <text evidence="2 11">Cofactor biosynthesis; NAD(+) biosynthesis; deamido-NAD(+) from nicotinate D-ribonucleotide: step 1/1.</text>
</comment>
<dbReference type="NCBIfam" id="NF000843">
    <property type="entry name" value="PRK00071.2-2"/>
    <property type="match status" value="1"/>
</dbReference>
<accession>A0ABT5YKS0</accession>
<organism evidence="14 15">
    <name type="scientific">Aquibaculum arenosum</name>
    <dbReference type="NCBI Taxonomy" id="3032591"/>
    <lineage>
        <taxon>Bacteria</taxon>
        <taxon>Pseudomonadati</taxon>
        <taxon>Pseudomonadota</taxon>
        <taxon>Alphaproteobacteria</taxon>
        <taxon>Rhodospirillales</taxon>
        <taxon>Rhodovibrionaceae</taxon>
        <taxon>Aquibaculum</taxon>
    </lineage>
</organism>
<evidence type="ECO:0000313" key="14">
    <source>
        <dbReference type="EMBL" id="MDF2095426.1"/>
    </source>
</evidence>
<dbReference type="PANTHER" id="PTHR39321">
    <property type="entry name" value="NICOTINATE-NUCLEOTIDE ADENYLYLTRANSFERASE-RELATED"/>
    <property type="match status" value="1"/>
</dbReference>
<evidence type="ECO:0000256" key="12">
    <source>
        <dbReference type="SAM" id="MobiDB-lite"/>
    </source>
</evidence>
<comment type="similarity">
    <text evidence="3 11">Belongs to the NadD family.</text>
</comment>
<evidence type="ECO:0000256" key="5">
    <source>
        <dbReference type="ARBA" id="ARBA00022679"/>
    </source>
</evidence>
<dbReference type="NCBIfam" id="NF000845">
    <property type="entry name" value="PRK00071.2-4"/>
    <property type="match status" value="1"/>
</dbReference>
<dbReference type="Gene3D" id="3.40.50.620">
    <property type="entry name" value="HUPs"/>
    <property type="match status" value="1"/>
</dbReference>
<protein>
    <recommendedName>
        <fullName evidence="11">Probable nicotinate-nucleotide adenylyltransferase</fullName>
        <ecNumber evidence="11">2.7.7.18</ecNumber>
    </recommendedName>
    <alternativeName>
        <fullName evidence="11">Deamido-NAD(+) diphosphorylase</fullName>
    </alternativeName>
    <alternativeName>
        <fullName evidence="11">Deamido-NAD(+) pyrophosphorylase</fullName>
    </alternativeName>
    <alternativeName>
        <fullName evidence="11">Nicotinate mononucleotide adenylyltransferase</fullName>
        <shortName evidence="11">NaMN adenylyltransferase</shortName>
    </alternativeName>
</protein>
<feature type="region of interest" description="Disordered" evidence="12">
    <location>
        <begin position="214"/>
        <end position="239"/>
    </location>
</feature>
<gene>
    <name evidence="11" type="primary">nadD</name>
    <name evidence="14" type="ORF">P2G67_05510</name>
</gene>
<keyword evidence="6 11" id="KW-0548">Nucleotidyltransferase</keyword>
<dbReference type="Pfam" id="PF01467">
    <property type="entry name" value="CTP_transf_like"/>
    <property type="match status" value="1"/>
</dbReference>
<keyword evidence="5 11" id="KW-0808">Transferase</keyword>
<comment type="function">
    <text evidence="1 11">Catalyzes the reversible adenylation of nicotinate mononucleotide (NaMN) to nicotinic acid adenine dinucleotide (NaAD).</text>
</comment>
<dbReference type="CDD" id="cd02165">
    <property type="entry name" value="NMNAT"/>
    <property type="match status" value="1"/>
</dbReference>
<dbReference type="EMBL" id="JARHUD010000003">
    <property type="protein sequence ID" value="MDF2095426.1"/>
    <property type="molecule type" value="Genomic_DNA"/>
</dbReference>
<keyword evidence="4 11" id="KW-0662">Pyridine nucleotide biosynthesis</keyword>
<evidence type="ECO:0000256" key="9">
    <source>
        <dbReference type="ARBA" id="ARBA00023027"/>
    </source>
</evidence>